<dbReference type="CDD" id="cd02440">
    <property type="entry name" value="AdoMet_MTases"/>
    <property type="match status" value="1"/>
</dbReference>
<sequence length="196" mass="22213">MLGRRIYYSCCKQQFDNASFQYHKVVVKILNDLIQNKDARILDIAAGTGKLGLLLRERGFTDIDGIDGSKSMSNLAKEKNIYKNYFHHMIGRERIPQIADATYDAASCGGSGSKGHLTFDNIQTMLRTVKPGGYLVFSCAVWNYQFEDFSRERLDLCLQDLKKLGLCSSSEKTTSMHREKEPADIFILQRGDARLL</sequence>
<proteinExistence type="predicted"/>
<protein>
    <recommendedName>
        <fullName evidence="3">Methyltransferase domain-containing protein</fullName>
    </recommendedName>
</protein>
<keyword evidence="2" id="KW-1185">Reference proteome</keyword>
<dbReference type="EMBL" id="MRZV01002019">
    <property type="protein sequence ID" value="PIK34988.1"/>
    <property type="molecule type" value="Genomic_DNA"/>
</dbReference>
<dbReference type="Gene3D" id="3.40.50.150">
    <property type="entry name" value="Vaccinia Virus protein VP39"/>
    <property type="match status" value="1"/>
</dbReference>
<dbReference type="Pfam" id="PF13489">
    <property type="entry name" value="Methyltransf_23"/>
    <property type="match status" value="1"/>
</dbReference>
<dbReference type="SUPFAM" id="SSF53335">
    <property type="entry name" value="S-adenosyl-L-methionine-dependent methyltransferases"/>
    <property type="match status" value="1"/>
</dbReference>
<evidence type="ECO:0008006" key="3">
    <source>
        <dbReference type="Google" id="ProtNLM"/>
    </source>
</evidence>
<reference evidence="1 2" key="1">
    <citation type="journal article" date="2017" name="PLoS Biol.">
        <title>The sea cucumber genome provides insights into morphological evolution and visceral regeneration.</title>
        <authorList>
            <person name="Zhang X."/>
            <person name="Sun L."/>
            <person name="Yuan J."/>
            <person name="Sun Y."/>
            <person name="Gao Y."/>
            <person name="Zhang L."/>
            <person name="Li S."/>
            <person name="Dai H."/>
            <person name="Hamel J.F."/>
            <person name="Liu C."/>
            <person name="Yu Y."/>
            <person name="Liu S."/>
            <person name="Lin W."/>
            <person name="Guo K."/>
            <person name="Jin S."/>
            <person name="Xu P."/>
            <person name="Storey K.B."/>
            <person name="Huan P."/>
            <person name="Zhang T."/>
            <person name="Zhou Y."/>
            <person name="Zhang J."/>
            <person name="Lin C."/>
            <person name="Li X."/>
            <person name="Xing L."/>
            <person name="Huo D."/>
            <person name="Sun M."/>
            <person name="Wang L."/>
            <person name="Mercier A."/>
            <person name="Li F."/>
            <person name="Yang H."/>
            <person name="Xiang J."/>
        </authorList>
    </citation>
    <scope>NUCLEOTIDE SEQUENCE [LARGE SCALE GENOMIC DNA]</scope>
    <source>
        <strain evidence="1">Shaxun</strain>
        <tissue evidence="1">Muscle</tissue>
    </source>
</reference>
<name>A0A2G8JGZ8_STIJA</name>
<dbReference type="AlphaFoldDB" id="A0A2G8JGZ8"/>
<evidence type="ECO:0000313" key="1">
    <source>
        <dbReference type="EMBL" id="PIK34988.1"/>
    </source>
</evidence>
<dbReference type="InterPro" id="IPR029063">
    <property type="entry name" value="SAM-dependent_MTases_sf"/>
</dbReference>
<dbReference type="Proteomes" id="UP000230750">
    <property type="component" value="Unassembled WGS sequence"/>
</dbReference>
<dbReference type="STRING" id="307972.A0A2G8JGZ8"/>
<dbReference type="OrthoDB" id="10039245at2759"/>
<evidence type="ECO:0000313" key="2">
    <source>
        <dbReference type="Proteomes" id="UP000230750"/>
    </source>
</evidence>
<comment type="caution">
    <text evidence="1">The sequence shown here is derived from an EMBL/GenBank/DDBJ whole genome shotgun (WGS) entry which is preliminary data.</text>
</comment>
<accession>A0A2G8JGZ8</accession>
<gene>
    <name evidence="1" type="ORF">BSL78_28187</name>
</gene>
<organism evidence="1 2">
    <name type="scientific">Stichopus japonicus</name>
    <name type="common">Sea cucumber</name>
    <dbReference type="NCBI Taxonomy" id="307972"/>
    <lineage>
        <taxon>Eukaryota</taxon>
        <taxon>Metazoa</taxon>
        <taxon>Echinodermata</taxon>
        <taxon>Eleutherozoa</taxon>
        <taxon>Echinozoa</taxon>
        <taxon>Holothuroidea</taxon>
        <taxon>Aspidochirotacea</taxon>
        <taxon>Aspidochirotida</taxon>
        <taxon>Stichopodidae</taxon>
        <taxon>Apostichopus</taxon>
    </lineage>
</organism>